<evidence type="ECO:0000259" key="2">
    <source>
        <dbReference type="Pfam" id="PF00791"/>
    </source>
</evidence>
<reference evidence="3 4" key="1">
    <citation type="journal article" date="2015" name="Genome Biol. Evol.">
        <title>Comparative Genomics of a Bacterivorous Green Alga Reveals Evolutionary Causalities and Consequences of Phago-Mixotrophic Mode of Nutrition.</title>
        <authorList>
            <person name="Burns J.A."/>
            <person name="Paasch A."/>
            <person name="Narechania A."/>
            <person name="Kim E."/>
        </authorList>
    </citation>
    <scope>NUCLEOTIDE SEQUENCE [LARGE SCALE GENOMIC DNA]</scope>
    <source>
        <strain evidence="3 4">PLY_AMNH</strain>
    </source>
</reference>
<evidence type="ECO:0000256" key="1">
    <source>
        <dbReference type="SAM" id="MobiDB-lite"/>
    </source>
</evidence>
<accession>A0AAE0C2J2</accession>
<comment type="caution">
    <text evidence="3">The sequence shown here is derived from an EMBL/GenBank/DDBJ whole genome shotgun (WGS) entry which is preliminary data.</text>
</comment>
<sequence length="178" mass="18814">MPAPLLVLQPHGTAFSSPVTINIPYTASMIQSNDKACMIKAESTTSSEWVEYCDGLTFNDGVMTTTLSSFSVVSILVTDLTAPTLSSVSVNSLRRRGTALQVYASADEVCSIYYVILTSGSAPPSPAQVVAGQAADDTTSAQTDPRVPPLVRSSGVLNYDSSSTANLGFTLKVWNRKP</sequence>
<keyword evidence="4" id="KW-1185">Reference proteome</keyword>
<evidence type="ECO:0000313" key="4">
    <source>
        <dbReference type="Proteomes" id="UP001190700"/>
    </source>
</evidence>
<protein>
    <recommendedName>
        <fullName evidence="2">ZU5 domain-containing protein</fullName>
    </recommendedName>
</protein>
<dbReference type="InterPro" id="IPR000906">
    <property type="entry name" value="ZU5_dom"/>
</dbReference>
<gene>
    <name evidence="3" type="ORF">CYMTET_43824</name>
</gene>
<feature type="region of interest" description="Disordered" evidence="1">
    <location>
        <begin position="127"/>
        <end position="148"/>
    </location>
</feature>
<organism evidence="3 4">
    <name type="scientific">Cymbomonas tetramitiformis</name>
    <dbReference type="NCBI Taxonomy" id="36881"/>
    <lineage>
        <taxon>Eukaryota</taxon>
        <taxon>Viridiplantae</taxon>
        <taxon>Chlorophyta</taxon>
        <taxon>Pyramimonadophyceae</taxon>
        <taxon>Pyramimonadales</taxon>
        <taxon>Pyramimonadaceae</taxon>
        <taxon>Cymbomonas</taxon>
    </lineage>
</organism>
<dbReference type="EMBL" id="LGRX02029610">
    <property type="protein sequence ID" value="KAK3246644.1"/>
    <property type="molecule type" value="Genomic_DNA"/>
</dbReference>
<dbReference type="Pfam" id="PF00791">
    <property type="entry name" value="ZU5"/>
    <property type="match status" value="1"/>
</dbReference>
<dbReference type="Gene3D" id="2.60.220.30">
    <property type="match status" value="1"/>
</dbReference>
<dbReference type="AlphaFoldDB" id="A0AAE0C2J2"/>
<name>A0AAE0C2J2_9CHLO</name>
<evidence type="ECO:0000313" key="3">
    <source>
        <dbReference type="EMBL" id="KAK3246644.1"/>
    </source>
</evidence>
<proteinExistence type="predicted"/>
<feature type="domain" description="ZU5" evidence="2">
    <location>
        <begin position="3"/>
        <end position="35"/>
    </location>
</feature>
<dbReference type="Proteomes" id="UP001190700">
    <property type="component" value="Unassembled WGS sequence"/>
</dbReference>